<accession>A0A2H0UCJ8</accession>
<evidence type="ECO:0000313" key="2">
    <source>
        <dbReference type="Proteomes" id="UP000231192"/>
    </source>
</evidence>
<dbReference type="AlphaFoldDB" id="A0A2H0UCJ8"/>
<reference evidence="2" key="1">
    <citation type="submission" date="2017-09" db="EMBL/GenBank/DDBJ databases">
        <title>Depth-based differentiation of microbial function through sediment-hosted aquifers and enrichment of novel symbionts in the deep terrestrial subsurface.</title>
        <authorList>
            <person name="Probst A.J."/>
            <person name="Ladd B."/>
            <person name="Jarett J.K."/>
            <person name="Geller-Mcgrath D.E."/>
            <person name="Sieber C.M.K."/>
            <person name="Emerson J.B."/>
            <person name="Anantharaman K."/>
            <person name="Thomas B.C."/>
            <person name="Malmstrom R."/>
            <person name="Stieglmeier M."/>
            <person name="Klingl A."/>
            <person name="Woyke T."/>
            <person name="Ryan C.M."/>
            <person name="Banfield J.F."/>
        </authorList>
    </citation>
    <scope>NUCLEOTIDE SEQUENCE [LARGE SCALE GENOMIC DNA]</scope>
</reference>
<evidence type="ECO:0000313" key="1">
    <source>
        <dbReference type="EMBL" id="PIR84139.1"/>
    </source>
</evidence>
<dbReference type="Proteomes" id="UP000231192">
    <property type="component" value="Unassembled WGS sequence"/>
</dbReference>
<proteinExistence type="predicted"/>
<gene>
    <name evidence="1" type="ORF">COU18_00045</name>
</gene>
<dbReference type="EMBL" id="PFBK01000002">
    <property type="protein sequence ID" value="PIR84139.1"/>
    <property type="molecule type" value="Genomic_DNA"/>
</dbReference>
<protein>
    <submittedName>
        <fullName evidence="1">Uncharacterized protein</fullName>
    </submittedName>
</protein>
<comment type="caution">
    <text evidence="1">The sequence shown here is derived from an EMBL/GenBank/DDBJ whole genome shotgun (WGS) entry which is preliminary data.</text>
</comment>
<name>A0A2H0UCJ8_9BACT</name>
<organism evidence="1 2">
    <name type="scientific">Candidatus Kaiserbacteria bacterium CG10_big_fil_rev_8_21_14_0_10_51_14</name>
    <dbReference type="NCBI Taxonomy" id="1974610"/>
    <lineage>
        <taxon>Bacteria</taxon>
        <taxon>Candidatus Kaiseribacteriota</taxon>
    </lineage>
</organism>
<sequence length="118" mass="13892">MEEYLSVYERLQQTERCLALGADDIRYRLNRCATCFVPLRGEDFPEELREDFREIMAMLTRKGPHFDWKNEMDYGSVHMTLLGEGDRATKTAMHKDTAVKIAQKLMLLKDKLRAYARE</sequence>